<evidence type="ECO:0000313" key="5">
    <source>
        <dbReference type="EMBL" id="MFH5244393.1"/>
    </source>
</evidence>
<proteinExistence type="predicted"/>
<dbReference type="EMBL" id="JBIMSO010000070">
    <property type="protein sequence ID" value="MFH5211164.1"/>
    <property type="molecule type" value="Genomic_DNA"/>
</dbReference>
<dbReference type="Proteomes" id="UP001609175">
    <property type="component" value="Unassembled WGS sequence"/>
</dbReference>
<reference evidence="6 7" key="1">
    <citation type="submission" date="2024-10" db="EMBL/GenBank/DDBJ databases">
        <authorList>
            <person name="Riesco R."/>
        </authorList>
    </citation>
    <scope>NUCLEOTIDE SEQUENCE [LARGE SCALE GENOMIC DNA]</scope>
    <source>
        <strain evidence="5 7">NCIMB 15448</strain>
        <strain evidence="3 6">NCIMB 15449</strain>
        <strain evidence="4 8">NCIMB 15450</strain>
    </source>
</reference>
<dbReference type="Gene3D" id="3.40.710.10">
    <property type="entry name" value="DD-peptidase/beta-lactamase superfamily"/>
    <property type="match status" value="1"/>
</dbReference>
<evidence type="ECO:0000313" key="6">
    <source>
        <dbReference type="Proteomes" id="UP001609175"/>
    </source>
</evidence>
<dbReference type="InterPro" id="IPR050789">
    <property type="entry name" value="Diverse_Enzym_Activities"/>
</dbReference>
<dbReference type="EMBL" id="JBIMSP010000041">
    <property type="protein sequence ID" value="MFH5244393.1"/>
    <property type="molecule type" value="Genomic_DNA"/>
</dbReference>
<dbReference type="Pfam" id="PF00144">
    <property type="entry name" value="Beta-lactamase"/>
    <property type="match status" value="1"/>
</dbReference>
<evidence type="ECO:0000313" key="4">
    <source>
        <dbReference type="EMBL" id="MFH5228032.1"/>
    </source>
</evidence>
<evidence type="ECO:0000259" key="2">
    <source>
        <dbReference type="Pfam" id="PF00144"/>
    </source>
</evidence>
<evidence type="ECO:0000313" key="8">
    <source>
        <dbReference type="Proteomes" id="UP001609219"/>
    </source>
</evidence>
<evidence type="ECO:0000313" key="7">
    <source>
        <dbReference type="Proteomes" id="UP001609176"/>
    </source>
</evidence>
<evidence type="ECO:0000256" key="1">
    <source>
        <dbReference type="SAM" id="MobiDB-lite"/>
    </source>
</evidence>
<name>A0ABW7K2I6_9NOCA</name>
<keyword evidence="4" id="KW-0378">Hydrolase</keyword>
<dbReference type="RefSeq" id="WP_395117409.1">
    <property type="nucleotide sequence ID" value="NZ_JBIMSN010000024.1"/>
</dbReference>
<keyword evidence="8" id="KW-1185">Reference proteome</keyword>
<feature type="domain" description="Beta-lactamase-related" evidence="2">
    <location>
        <begin position="23"/>
        <end position="352"/>
    </location>
</feature>
<feature type="region of interest" description="Disordered" evidence="1">
    <location>
        <begin position="229"/>
        <end position="250"/>
    </location>
</feature>
<sequence length="383" mass="42192">MTQPITRRAHENTVPAQLDARLTAIIERHVERGRSHHVLIGLTDSGGKHRWSAACARTPLDPAAPFFIASVTKRFIIALVLQAHERGELDLDGHIGRYLPAGDPRGLHVWCGIDRTQEITVRHLASHTSGLPDHFEKRRGLGSLDRALRRGEDAAWTFDDVLHTTRHLQRPHFAPQDLRAARQKARYSDTGFQMLIRILETATGRSFSELVTMRIVEPLGLTRTHLPRRVAHGRSESPPTPPTQLYSGRAPVTVPGMLESSNDLMSTTNDLQIFQQALSTGSVFHEQETSALLTERSNRLRNIPMLTYGLGTMTFRVGRLMSGGAPARTLVGHSGATGSWLFSCPEVDLHLAGTVDQIGSKAAPFALMAKCLAAWTEGHKPAP</sequence>
<dbReference type="PANTHER" id="PTHR43283">
    <property type="entry name" value="BETA-LACTAMASE-RELATED"/>
    <property type="match status" value="1"/>
</dbReference>
<comment type="caution">
    <text evidence="4">The sequence shown here is derived from an EMBL/GenBank/DDBJ whole genome shotgun (WGS) entry which is preliminary data.</text>
</comment>
<evidence type="ECO:0000313" key="3">
    <source>
        <dbReference type="EMBL" id="MFH5211164.1"/>
    </source>
</evidence>
<dbReference type="Proteomes" id="UP001609176">
    <property type="component" value="Unassembled WGS sequence"/>
</dbReference>
<dbReference type="GO" id="GO:0016787">
    <property type="term" value="F:hydrolase activity"/>
    <property type="evidence" value="ECO:0007669"/>
    <property type="project" value="UniProtKB-KW"/>
</dbReference>
<organism evidence="4 8">
    <name type="scientific">Antrihabitans spumae</name>
    <dbReference type="NCBI Taxonomy" id="3373370"/>
    <lineage>
        <taxon>Bacteria</taxon>
        <taxon>Bacillati</taxon>
        <taxon>Actinomycetota</taxon>
        <taxon>Actinomycetes</taxon>
        <taxon>Mycobacteriales</taxon>
        <taxon>Nocardiaceae</taxon>
        <taxon>Antrihabitans</taxon>
    </lineage>
</organism>
<dbReference type="InterPro" id="IPR001466">
    <property type="entry name" value="Beta-lactam-related"/>
</dbReference>
<dbReference type="SUPFAM" id="SSF56601">
    <property type="entry name" value="beta-lactamase/transpeptidase-like"/>
    <property type="match status" value="1"/>
</dbReference>
<dbReference type="EMBL" id="JBIMSN010000024">
    <property type="protein sequence ID" value="MFH5228032.1"/>
    <property type="molecule type" value="Genomic_DNA"/>
</dbReference>
<dbReference type="InterPro" id="IPR012338">
    <property type="entry name" value="Beta-lactam/transpept-like"/>
</dbReference>
<protein>
    <submittedName>
        <fullName evidence="4">Serine hydrolase domain-containing protein</fullName>
        <ecNumber evidence="4">3.-.-.-</ecNumber>
    </submittedName>
</protein>
<dbReference type="Proteomes" id="UP001609219">
    <property type="component" value="Unassembled WGS sequence"/>
</dbReference>
<gene>
    <name evidence="5" type="ORF">ACHIPV_21335</name>
    <name evidence="3" type="ORF">ACHIPZ_23580</name>
    <name evidence="4" type="ORF">ACHIRB_05430</name>
</gene>
<accession>A0ABW7K2I6</accession>
<dbReference type="EC" id="3.-.-.-" evidence="4"/>